<evidence type="ECO:0000313" key="1">
    <source>
        <dbReference type="EMBL" id="EDH4585099.1"/>
    </source>
</evidence>
<comment type="caution">
    <text evidence="1">The sequence shown here is derived from an EMBL/GenBank/DDBJ whole genome shotgun (WGS) entry which is preliminary data.</text>
</comment>
<organism evidence="1">
    <name type="scientific">Salmonella enterica</name>
    <name type="common">Salmonella choleraesuis</name>
    <dbReference type="NCBI Taxonomy" id="28901"/>
    <lineage>
        <taxon>Bacteria</taxon>
        <taxon>Pseudomonadati</taxon>
        <taxon>Pseudomonadota</taxon>
        <taxon>Gammaproteobacteria</taxon>
        <taxon>Enterobacterales</taxon>
        <taxon>Enterobacteriaceae</taxon>
        <taxon>Salmonella</taxon>
    </lineage>
</organism>
<accession>A0A634F6H0</accession>
<dbReference type="EMBL" id="AAMHSF010000006">
    <property type="protein sequence ID" value="EDH4585099.1"/>
    <property type="molecule type" value="Genomic_DNA"/>
</dbReference>
<proteinExistence type="predicted"/>
<sequence length="101" mass="11839">MKLLNTYEDKEKAEYYLSKITGEKRLASERDGTETIYNLFGDATWTNLFLLDMFELNELKNILAAKNNKLAYDKEKYLSIMKNLTYAESAFSLSIPKHWII</sequence>
<protein>
    <submittedName>
        <fullName evidence="1">Uncharacterized protein</fullName>
    </submittedName>
</protein>
<reference evidence="1" key="1">
    <citation type="submission" date="2018-07" db="EMBL/GenBank/DDBJ databases">
        <authorList>
            <consortium name="PulseNet: The National Subtyping Network for Foodborne Disease Surveillance"/>
            <person name="Tarr C.L."/>
            <person name="Trees E."/>
            <person name="Katz L.S."/>
            <person name="Carleton-Romer H.A."/>
            <person name="Stroika S."/>
            <person name="Kucerova Z."/>
            <person name="Roache K.F."/>
            <person name="Sabol A.L."/>
            <person name="Besser J."/>
            <person name="Gerner-Smidt P."/>
        </authorList>
    </citation>
    <scope>NUCLEOTIDE SEQUENCE</scope>
    <source>
        <strain evidence="1">2014K-0489</strain>
    </source>
</reference>
<dbReference type="AlphaFoldDB" id="A0A634F6H0"/>
<name>A0A634F6H0_SALER</name>
<gene>
    <name evidence="1" type="ORF">CBX91_13565</name>
</gene>